<dbReference type="InterPro" id="IPR001672">
    <property type="entry name" value="G6P_Isomerase"/>
</dbReference>
<dbReference type="GO" id="GO:0006094">
    <property type="term" value="P:gluconeogenesis"/>
    <property type="evidence" value="ECO:0007669"/>
    <property type="project" value="UniProtKB-KW"/>
</dbReference>
<dbReference type="AlphaFoldDB" id="A0A7J7MWS9"/>
<dbReference type="GO" id="GO:0048029">
    <property type="term" value="F:monosaccharide binding"/>
    <property type="evidence" value="ECO:0007669"/>
    <property type="project" value="TreeGrafter"/>
</dbReference>
<dbReference type="InterPro" id="IPR036514">
    <property type="entry name" value="SGNH_hydro_sf"/>
</dbReference>
<dbReference type="GO" id="GO:0005829">
    <property type="term" value="C:cytosol"/>
    <property type="evidence" value="ECO:0007669"/>
    <property type="project" value="TreeGrafter"/>
</dbReference>
<sequence>FTYKQHANFIKCRQAAAKKKPGHYKVAQEEEFVPWLKNKKKFNELNNIDFHDIVFVEDEICIASEQHDITDINFGQQNNEGLYENCEKRLQRALVFVGEIGGNYYNYAFFQGKQVEEISTYVPHVVRSITHVVQEVIREGAIRVVVSGNFPVGSIPIYLTLIIVRIFVTLNLEEKDEMIQMEMKIEMIQMEMKIEKNLLPVYASRMLRSSNGWYWFDQISYISSGSKIFAAGLFNMKEHAIITIFAHCGVPYGGGDAYSIGAITFMRAYYKQFEFHLPILHVTLHAPRDKVICSDEKNVYPDVWKVLDKISEFSKRVRSGFWAGATGKALKDVVAVGIGGSFLGHLFVHTSLQTANVDPTRAIAGLNPETTLDGLDSASYQTVLDNQGDDIELPEGDSEKALREMSLRIKDLESRISRERKTSTALLSTQAELQVELDSSCSREDDVLKCNREFADQFDRIREAKENREHQYAIARAKKAEARECFGGSRTDVKAPLVQGDVVSLSGQIRELESDISRIEGHVQKGKKNLRECQQKLDTALIR</sequence>
<keyword evidence="1" id="KW-0312">Gluconeogenesis</keyword>
<reference evidence="4 5" key="1">
    <citation type="journal article" date="2020" name="IScience">
        <title>Genome Sequencing of the Endangered Kingdonia uniflora (Circaeasteraceae, Ranunculales) Reveals Potential Mechanisms of Evolutionary Specialization.</title>
        <authorList>
            <person name="Sun Y."/>
            <person name="Deng T."/>
            <person name="Zhang A."/>
            <person name="Moore M.J."/>
            <person name="Landis J.B."/>
            <person name="Lin N."/>
            <person name="Zhang H."/>
            <person name="Zhang X."/>
            <person name="Huang J."/>
            <person name="Zhang X."/>
            <person name="Sun H."/>
            <person name="Wang H."/>
        </authorList>
    </citation>
    <scope>NUCLEOTIDE SEQUENCE [LARGE SCALE GENOMIC DNA]</scope>
    <source>
        <strain evidence="4">TB1705</strain>
        <tissue evidence="4">Leaf</tissue>
    </source>
</reference>
<dbReference type="GO" id="GO:0097367">
    <property type="term" value="F:carbohydrate derivative binding"/>
    <property type="evidence" value="ECO:0007669"/>
    <property type="project" value="InterPro"/>
</dbReference>
<dbReference type="Proteomes" id="UP000541444">
    <property type="component" value="Unassembled WGS sequence"/>
</dbReference>
<dbReference type="PANTHER" id="PTHR11469:SF1">
    <property type="entry name" value="GLUCOSE-6-PHOSPHATE ISOMERASE"/>
    <property type="match status" value="1"/>
</dbReference>
<name>A0A7J7MWS9_9MAGN</name>
<evidence type="ECO:0000256" key="3">
    <source>
        <dbReference type="ARBA" id="ARBA00023235"/>
    </source>
</evidence>
<gene>
    <name evidence="4" type="ORF">GIB67_032146</name>
</gene>
<evidence type="ECO:0000256" key="1">
    <source>
        <dbReference type="ARBA" id="ARBA00022432"/>
    </source>
</evidence>
<dbReference type="Pfam" id="PF00342">
    <property type="entry name" value="PGI"/>
    <property type="match status" value="1"/>
</dbReference>
<evidence type="ECO:0000313" key="5">
    <source>
        <dbReference type="Proteomes" id="UP000541444"/>
    </source>
</evidence>
<dbReference type="GO" id="GO:0051156">
    <property type="term" value="P:glucose 6-phosphate metabolic process"/>
    <property type="evidence" value="ECO:0007669"/>
    <property type="project" value="TreeGrafter"/>
</dbReference>
<protein>
    <submittedName>
        <fullName evidence="4">Uncharacterized protein</fullName>
    </submittedName>
</protein>
<evidence type="ECO:0000256" key="2">
    <source>
        <dbReference type="ARBA" id="ARBA00023152"/>
    </source>
</evidence>
<dbReference type="SUPFAM" id="SSF53697">
    <property type="entry name" value="SIS domain"/>
    <property type="match status" value="1"/>
</dbReference>
<dbReference type="PROSITE" id="PS51463">
    <property type="entry name" value="P_GLUCOSE_ISOMERASE_3"/>
    <property type="match status" value="1"/>
</dbReference>
<dbReference type="InterPro" id="IPR046348">
    <property type="entry name" value="SIS_dom_sf"/>
</dbReference>
<proteinExistence type="predicted"/>
<comment type="caution">
    <text evidence="4">The sequence shown here is derived from an EMBL/GenBank/DDBJ whole genome shotgun (WGS) entry which is preliminary data.</text>
</comment>
<dbReference type="EMBL" id="JACGCM010001193">
    <property type="protein sequence ID" value="KAF6159375.1"/>
    <property type="molecule type" value="Genomic_DNA"/>
</dbReference>
<organism evidence="4 5">
    <name type="scientific">Kingdonia uniflora</name>
    <dbReference type="NCBI Taxonomy" id="39325"/>
    <lineage>
        <taxon>Eukaryota</taxon>
        <taxon>Viridiplantae</taxon>
        <taxon>Streptophyta</taxon>
        <taxon>Embryophyta</taxon>
        <taxon>Tracheophyta</taxon>
        <taxon>Spermatophyta</taxon>
        <taxon>Magnoliopsida</taxon>
        <taxon>Ranunculales</taxon>
        <taxon>Circaeasteraceae</taxon>
        <taxon>Kingdonia</taxon>
    </lineage>
</organism>
<dbReference type="PANTHER" id="PTHR11469">
    <property type="entry name" value="GLUCOSE-6-PHOSPHATE ISOMERASE"/>
    <property type="match status" value="1"/>
</dbReference>
<dbReference type="Gene3D" id="3.40.50.1110">
    <property type="entry name" value="SGNH hydrolase"/>
    <property type="match status" value="1"/>
</dbReference>
<keyword evidence="3" id="KW-0413">Isomerase</keyword>
<accession>A0A7J7MWS9</accession>
<keyword evidence="5" id="KW-1185">Reference proteome</keyword>
<evidence type="ECO:0000313" key="4">
    <source>
        <dbReference type="EMBL" id="KAF6159375.1"/>
    </source>
</evidence>
<dbReference type="Gene3D" id="3.40.50.10490">
    <property type="entry name" value="Glucose-6-phosphate isomerase like protein, domain 1"/>
    <property type="match status" value="1"/>
</dbReference>
<dbReference type="GO" id="GO:0006096">
    <property type="term" value="P:glycolytic process"/>
    <property type="evidence" value="ECO:0007669"/>
    <property type="project" value="UniProtKB-KW"/>
</dbReference>
<feature type="non-terminal residue" evidence="4">
    <location>
        <position position="1"/>
    </location>
</feature>
<dbReference type="GO" id="GO:0004347">
    <property type="term" value="F:glucose-6-phosphate isomerase activity"/>
    <property type="evidence" value="ECO:0007669"/>
    <property type="project" value="InterPro"/>
</dbReference>
<keyword evidence="2" id="KW-0324">Glycolysis</keyword>
<dbReference type="OrthoDB" id="5831190at2759"/>